<dbReference type="CDD" id="cd23947">
    <property type="entry name" value="PAPS_reductase-like_YbdN"/>
    <property type="match status" value="1"/>
</dbReference>
<gene>
    <name evidence="2" type="ordered locus">CA_C1200</name>
</gene>
<dbReference type="OrthoDB" id="9774475at2"/>
<dbReference type="InterPro" id="IPR002500">
    <property type="entry name" value="PAPS_reduct_dom"/>
</dbReference>
<proteinExistence type="predicted"/>
<name>Q97JS3_CLOAB</name>
<dbReference type="Gene3D" id="3.40.50.620">
    <property type="entry name" value="HUPs"/>
    <property type="match status" value="1"/>
</dbReference>
<dbReference type="EMBL" id="AE001437">
    <property type="protein sequence ID" value="AAK79172.1"/>
    <property type="molecule type" value="Genomic_DNA"/>
</dbReference>
<dbReference type="PANTHER" id="PTHR43196">
    <property type="entry name" value="SULFATE ADENYLYLTRANSFERASE SUBUNIT 2"/>
    <property type="match status" value="1"/>
</dbReference>
<dbReference type="RefSeq" id="WP_010964513.1">
    <property type="nucleotide sequence ID" value="NC_003030.1"/>
</dbReference>
<dbReference type="AlphaFoldDB" id="Q97JS3"/>
<dbReference type="PATRIC" id="fig|272562.8.peg.1401"/>
<dbReference type="SUPFAM" id="SSF52402">
    <property type="entry name" value="Adenine nucleotide alpha hydrolases-like"/>
    <property type="match status" value="1"/>
</dbReference>
<dbReference type="HOGENOM" id="CLU_602313_0_0_9"/>
<feature type="domain" description="Phosphoadenosine phosphosulphate reductase" evidence="1">
    <location>
        <begin position="119"/>
        <end position="297"/>
    </location>
</feature>
<sequence length="454" mass="54499">MKPIFEEEKLFFEKKTGIKIPNNCWRNGTKIYLNSSNKELLIRFKIEDNIIKIVKNNIYKFEKNIVAVRDKKQVKVLHNYTLEEEISLNKNRLIFLENRSVSKSLKFIKKYRYHEKRLAHSGGKDSDVLFYIFVNKILPLLKNKDYKIDFNNTTNDTAQTYLHIKELPNDKLNIHNPQKGIIEWITEDKNYFLPCVTNRNCCSNYKEGRMKDYLDKDKKYLLILGMRRDESPDRSKYDYDLNKSMGEKNNVPENWKRFLPILEWTDIDIWLYILMNNIKVNHMYKLGYNRCGCLICPFQSDYIDLLTQYFYPFQWSRWMKIVEKNYEVCSVGSNLKWSLKEWLEGRWKQGKSQIYEITKLKMTKERIQKVMKLLGISEELAKKYFKKECFCCGKKLNPEEIGMSLKVAGQEKGFSNVADEDYLCKKCYCDKYNIDKKTFKNKVFKYRKDKCSLF</sequence>
<dbReference type="Pfam" id="PF01507">
    <property type="entry name" value="PAPS_reduct"/>
    <property type="match status" value="1"/>
</dbReference>
<dbReference type="PANTHER" id="PTHR43196:SF2">
    <property type="entry name" value="PHOSPHOADENOSINE PHOSPHOSULFATE REDUCTASE"/>
    <property type="match status" value="1"/>
</dbReference>
<dbReference type="GO" id="GO:0003824">
    <property type="term" value="F:catalytic activity"/>
    <property type="evidence" value="ECO:0007669"/>
    <property type="project" value="InterPro"/>
</dbReference>
<dbReference type="GeneID" id="44997709"/>
<keyword evidence="3" id="KW-1185">Reference proteome</keyword>
<evidence type="ECO:0000313" key="3">
    <source>
        <dbReference type="Proteomes" id="UP000000814"/>
    </source>
</evidence>
<organism evidence="2 3">
    <name type="scientific">Clostridium acetobutylicum (strain ATCC 824 / DSM 792 / JCM 1419 / IAM 19013 / LMG 5710 / NBRC 13948 / NRRL B-527 / VKM B-1787 / 2291 / W)</name>
    <dbReference type="NCBI Taxonomy" id="272562"/>
    <lineage>
        <taxon>Bacteria</taxon>
        <taxon>Bacillati</taxon>
        <taxon>Bacillota</taxon>
        <taxon>Clostridia</taxon>
        <taxon>Eubacteriales</taxon>
        <taxon>Clostridiaceae</taxon>
        <taxon>Clostridium</taxon>
    </lineage>
</organism>
<evidence type="ECO:0000313" key="2">
    <source>
        <dbReference type="EMBL" id="AAK79172.1"/>
    </source>
</evidence>
<dbReference type="PIR" id="A97048">
    <property type="entry name" value="A97048"/>
</dbReference>
<protein>
    <submittedName>
        <fullName evidence="2">Similar to phospho-adenylylsulfate sulfotransferase</fullName>
    </submittedName>
</protein>
<dbReference type="eggNOG" id="COG0175">
    <property type="taxonomic scope" value="Bacteria"/>
</dbReference>
<accession>Q97JS3</accession>
<reference evidence="2 3" key="1">
    <citation type="journal article" date="2001" name="J. Bacteriol.">
        <title>Genome sequence and comparative analysis of the solvent-producing bacterium Clostridium acetobutylicum.</title>
        <authorList>
            <person name="Nolling J."/>
            <person name="Breton G."/>
            <person name="Omelchenko M.V."/>
            <person name="Makarova K.S."/>
            <person name="Zeng Q."/>
            <person name="Gibson R."/>
            <person name="Lee H.M."/>
            <person name="Dubois J."/>
            <person name="Qiu D."/>
            <person name="Hitti J."/>
            <person name="Wolf Y.I."/>
            <person name="Tatusov R.L."/>
            <person name="Sabathe F."/>
            <person name="Doucette-Stamm L."/>
            <person name="Soucaille P."/>
            <person name="Daly M.J."/>
            <person name="Bennett G.N."/>
            <person name="Koonin E.V."/>
            <person name="Smith D.R."/>
        </authorList>
    </citation>
    <scope>NUCLEOTIDE SEQUENCE [LARGE SCALE GENOMIC DNA]</scope>
    <source>
        <strain evidence="3">ATCC 824 / DSM 792 / JCM 1419 / LMG 5710 / VKM B-1787</strain>
    </source>
</reference>
<dbReference type="Proteomes" id="UP000000814">
    <property type="component" value="Chromosome"/>
</dbReference>
<dbReference type="InterPro" id="IPR050128">
    <property type="entry name" value="Sulfate_adenylyltrnsfr_sub2"/>
</dbReference>
<dbReference type="KEGG" id="cac:CA_C1200"/>
<dbReference type="InterPro" id="IPR014729">
    <property type="entry name" value="Rossmann-like_a/b/a_fold"/>
</dbReference>
<dbReference type="STRING" id="272562.CA_C1200"/>
<evidence type="ECO:0000259" key="1">
    <source>
        <dbReference type="Pfam" id="PF01507"/>
    </source>
</evidence>